<accession>A0ABV7UW53</accession>
<dbReference type="EMBL" id="JBHRYF010000012">
    <property type="protein sequence ID" value="MFC3661230.1"/>
    <property type="molecule type" value="Genomic_DNA"/>
</dbReference>
<evidence type="ECO:0000256" key="1">
    <source>
        <dbReference type="SAM" id="Phobius"/>
    </source>
</evidence>
<feature type="transmembrane region" description="Helical" evidence="1">
    <location>
        <begin position="20"/>
        <end position="41"/>
    </location>
</feature>
<proteinExistence type="predicted"/>
<evidence type="ECO:0000313" key="2">
    <source>
        <dbReference type="EMBL" id="MFC3661230.1"/>
    </source>
</evidence>
<feature type="transmembrane region" description="Helical" evidence="1">
    <location>
        <begin position="47"/>
        <end position="67"/>
    </location>
</feature>
<feature type="transmembrane region" description="Helical" evidence="1">
    <location>
        <begin position="79"/>
        <end position="102"/>
    </location>
</feature>
<evidence type="ECO:0000313" key="3">
    <source>
        <dbReference type="Proteomes" id="UP001595724"/>
    </source>
</evidence>
<dbReference type="RefSeq" id="WP_386712258.1">
    <property type="nucleotide sequence ID" value="NZ_JBHRYF010000012.1"/>
</dbReference>
<comment type="caution">
    <text evidence="2">The sequence shown here is derived from an EMBL/GenBank/DDBJ whole genome shotgun (WGS) entry which is preliminary data.</text>
</comment>
<evidence type="ECO:0008006" key="4">
    <source>
        <dbReference type="Google" id="ProtNLM"/>
    </source>
</evidence>
<keyword evidence="1" id="KW-0812">Transmembrane</keyword>
<keyword evidence="3" id="KW-1185">Reference proteome</keyword>
<dbReference type="Proteomes" id="UP001595724">
    <property type="component" value="Unassembled WGS sequence"/>
</dbReference>
<name>A0ABV7UW53_9GAMM</name>
<organism evidence="2 3">
    <name type="scientific">Luteimonas notoginsengisoli</name>
    <dbReference type="NCBI Taxonomy" id="1578200"/>
    <lineage>
        <taxon>Bacteria</taxon>
        <taxon>Pseudomonadati</taxon>
        <taxon>Pseudomonadota</taxon>
        <taxon>Gammaproteobacteria</taxon>
        <taxon>Lysobacterales</taxon>
        <taxon>Lysobacteraceae</taxon>
        <taxon>Luteimonas</taxon>
    </lineage>
</organism>
<gene>
    <name evidence="2" type="ORF">ACFOM9_14285</name>
</gene>
<protein>
    <recommendedName>
        <fullName evidence="4">Sensor histidine kinase</fullName>
    </recommendedName>
</protein>
<reference evidence="3" key="1">
    <citation type="journal article" date="2019" name="Int. J. Syst. Evol. Microbiol.">
        <title>The Global Catalogue of Microorganisms (GCM) 10K type strain sequencing project: providing services to taxonomists for standard genome sequencing and annotation.</title>
        <authorList>
            <consortium name="The Broad Institute Genomics Platform"/>
            <consortium name="The Broad Institute Genome Sequencing Center for Infectious Disease"/>
            <person name="Wu L."/>
            <person name="Ma J."/>
        </authorList>
    </citation>
    <scope>NUCLEOTIDE SEQUENCE [LARGE SCALE GENOMIC DNA]</scope>
    <source>
        <strain evidence="3">KCTC 42211</strain>
    </source>
</reference>
<keyword evidence="1" id="KW-1133">Transmembrane helix</keyword>
<sequence>MGASTSAGTASLIRRLRPVALGISEVVLFAFSLAIAIPPVPSDAGDVYPVTSAMWMGGLAFAGFLVLSRRKPWVAVCLLPVYLVFVWEFTRVFLSSVVAGFASAPDGWMR</sequence>
<keyword evidence="1" id="KW-0472">Membrane</keyword>